<accession>D7E893</accession>
<feature type="binding site" evidence="5">
    <location>
        <position position="519"/>
    </location>
    <ligand>
        <name>ATP</name>
        <dbReference type="ChEBI" id="CHEBI:30616"/>
    </ligand>
</feature>
<feature type="binding site" evidence="5">
    <location>
        <position position="530"/>
    </location>
    <ligand>
        <name>ATP</name>
        <dbReference type="ChEBI" id="CHEBI:30616"/>
    </ligand>
</feature>
<dbReference type="GO" id="GO:0043427">
    <property type="term" value="P:carbon fixation by 3-hydroxypropionate cycle"/>
    <property type="evidence" value="ECO:0007669"/>
    <property type="project" value="UniProtKB-ARBA"/>
</dbReference>
<dbReference type="InterPro" id="IPR045851">
    <property type="entry name" value="AMP-bd_C_sf"/>
</dbReference>
<feature type="binding site" evidence="5">
    <location>
        <position position="546"/>
    </location>
    <ligand>
        <name>Mg(2+)</name>
        <dbReference type="ChEBI" id="CHEBI:18420"/>
    </ligand>
</feature>
<comment type="PTM">
    <text evidence="5">Acetylated. Deacetylation by the SIR2-homolog deacetylase activates the enzyme.</text>
</comment>
<dbReference type="GO" id="GO:0043955">
    <property type="term" value="F:3-hydroxypropionyl-CoA synthetase activity"/>
    <property type="evidence" value="ECO:0007669"/>
    <property type="project" value="UniProtKB-ARBA"/>
</dbReference>
<dbReference type="SUPFAM" id="SSF56801">
    <property type="entry name" value="Acetyl-CoA synthetase-like"/>
    <property type="match status" value="1"/>
</dbReference>
<feature type="binding site" evidence="5">
    <location>
        <begin position="390"/>
        <end position="392"/>
    </location>
    <ligand>
        <name>ATP</name>
        <dbReference type="ChEBI" id="CHEBI:30616"/>
    </ligand>
</feature>
<comment type="function">
    <text evidence="5">Catalyzes the conversion of acetate into acetyl-CoA (AcCoA), an essential intermediate at the junction of anabolic and catabolic pathways. AcsA undergoes a two-step reaction. In the first half reaction, AcsA combines acetate with ATP to form acetyl-adenylate (AcAMP) intermediate. In the second half reaction, it can then transfer the acetyl group from AcAMP to the sulfhydryl group of CoA, forming the product AcCoA.</text>
</comment>
<comment type="catalytic activity">
    <reaction evidence="5">
        <text>acetate + ATP + CoA = acetyl-CoA + AMP + diphosphate</text>
        <dbReference type="Rhea" id="RHEA:23176"/>
        <dbReference type="ChEBI" id="CHEBI:30089"/>
        <dbReference type="ChEBI" id="CHEBI:30616"/>
        <dbReference type="ChEBI" id="CHEBI:33019"/>
        <dbReference type="ChEBI" id="CHEBI:57287"/>
        <dbReference type="ChEBI" id="CHEBI:57288"/>
        <dbReference type="ChEBI" id="CHEBI:456215"/>
        <dbReference type="EC" id="6.2.1.1"/>
    </reaction>
</comment>
<evidence type="ECO:0000256" key="4">
    <source>
        <dbReference type="ARBA" id="ARBA00022840"/>
    </source>
</evidence>
<evidence type="ECO:0000256" key="1">
    <source>
        <dbReference type="ARBA" id="ARBA00006432"/>
    </source>
</evidence>
<evidence type="ECO:0000256" key="2">
    <source>
        <dbReference type="ARBA" id="ARBA00022598"/>
    </source>
</evidence>
<gene>
    <name evidence="5" type="primary">acsA</name>
    <name evidence="9" type="ordered locus">Metev_0523</name>
</gene>
<dbReference type="GO" id="GO:0016208">
    <property type="term" value="F:AMP binding"/>
    <property type="evidence" value="ECO:0007669"/>
    <property type="project" value="InterPro"/>
</dbReference>
<comment type="similarity">
    <text evidence="1 5">Belongs to the ATP-dependent AMP-binding enzyme family.</text>
</comment>
<evidence type="ECO:0000259" key="6">
    <source>
        <dbReference type="Pfam" id="PF00501"/>
    </source>
</evidence>
<dbReference type="FunFam" id="3.40.50.12780:FF:000001">
    <property type="entry name" value="Acetyl-coenzyme A synthetase"/>
    <property type="match status" value="1"/>
</dbReference>
<dbReference type="Pfam" id="PF00501">
    <property type="entry name" value="AMP-binding"/>
    <property type="match status" value="1"/>
</dbReference>
<dbReference type="HOGENOM" id="CLU_000022_3_6_2"/>
<feature type="modified residue" description="N6-acetyllysine" evidence="5">
    <location>
        <position position="613"/>
    </location>
</feature>
<evidence type="ECO:0000313" key="9">
    <source>
        <dbReference type="EMBL" id="ADI73435.1"/>
    </source>
</evidence>
<dbReference type="InterPro" id="IPR032387">
    <property type="entry name" value="ACAS_N"/>
</dbReference>
<feature type="domain" description="AMP-dependent synthetase/ligase" evidence="6">
    <location>
        <begin position="89"/>
        <end position="473"/>
    </location>
</feature>
<evidence type="ECO:0000313" key="10">
    <source>
        <dbReference type="Proteomes" id="UP000000391"/>
    </source>
</evidence>
<dbReference type="InterPro" id="IPR020845">
    <property type="entry name" value="AMP-binding_CS"/>
</dbReference>
<keyword evidence="5" id="KW-0479">Metal-binding</keyword>
<dbReference type="Gene3D" id="3.40.50.12780">
    <property type="entry name" value="N-terminal domain of ligase-like"/>
    <property type="match status" value="1"/>
</dbReference>
<reference evidence="9 10" key="1">
    <citation type="submission" date="2010-06" db="EMBL/GenBank/DDBJ databases">
        <title>Complete sequence chromosome of Methanohalobium evestigatum Z-7303.</title>
        <authorList>
            <consortium name="US DOE Joint Genome Institute"/>
            <person name="Lucas S."/>
            <person name="Copeland A."/>
            <person name="Lapidus A."/>
            <person name="Cheng J.-F."/>
            <person name="Bruce D."/>
            <person name="Goodwin L."/>
            <person name="Pitluck S."/>
            <person name="Saunders E."/>
            <person name="Detter J.C."/>
            <person name="Han C."/>
            <person name="Tapia R."/>
            <person name="Land M."/>
            <person name="Hauser L."/>
            <person name="Kyrpides N."/>
            <person name="Mikhailova N."/>
            <person name="Sieprawska-Lupa M."/>
            <person name="Whitman W.B."/>
            <person name="Anderson I."/>
            <person name="Woyke T."/>
        </authorList>
    </citation>
    <scope>NUCLEOTIDE SEQUENCE [LARGE SCALE GENOMIC DNA]</scope>
    <source>
        <strain evidence="10">ATCC BAA-1072 / DSM 3721 / NBRC 107634 / OCM 161 / Z-7303</strain>
    </source>
</reference>
<dbReference type="GO" id="GO:0003987">
    <property type="term" value="F:acetate-CoA ligase activity"/>
    <property type="evidence" value="ECO:0007669"/>
    <property type="project" value="UniProtKB-UniRule"/>
</dbReference>
<feature type="domain" description="AMP-binding enzyme C-terminal" evidence="7">
    <location>
        <begin position="535"/>
        <end position="613"/>
    </location>
</feature>
<dbReference type="InterPro" id="IPR025110">
    <property type="entry name" value="AMP-bd_C"/>
</dbReference>
<protein>
    <recommendedName>
        <fullName evidence="5">Acetyl-coenzyme A synthetase</fullName>
        <shortName evidence="5">AcCoA synthetase</shortName>
        <shortName evidence="5">Acs</shortName>
        <ecNumber evidence="5">6.2.1.1</ecNumber>
    </recommendedName>
    <alternativeName>
        <fullName evidence="5">Acetate--CoA ligase</fullName>
    </alternativeName>
    <alternativeName>
        <fullName evidence="5">Acyl-activating enzyme</fullName>
    </alternativeName>
</protein>
<dbReference type="Gene3D" id="3.30.300.30">
    <property type="match status" value="1"/>
</dbReference>
<feature type="binding site" evidence="5">
    <location>
        <begin position="414"/>
        <end position="419"/>
    </location>
    <ligand>
        <name>ATP</name>
        <dbReference type="ChEBI" id="CHEBI:30616"/>
    </ligand>
</feature>
<dbReference type="InterPro" id="IPR000873">
    <property type="entry name" value="AMP-dep_synth/lig_dom"/>
</dbReference>
<feature type="binding site" evidence="5">
    <location>
        <position position="543"/>
    </location>
    <ligand>
        <name>Mg(2+)</name>
        <dbReference type="ChEBI" id="CHEBI:18420"/>
    </ligand>
</feature>
<dbReference type="EMBL" id="CP002069">
    <property type="protein sequence ID" value="ADI73435.1"/>
    <property type="molecule type" value="Genomic_DNA"/>
</dbReference>
<dbReference type="Pfam" id="PF13193">
    <property type="entry name" value="AMP-binding_C"/>
    <property type="match status" value="1"/>
</dbReference>
<dbReference type="KEGG" id="mev:Metev_0523"/>
<dbReference type="Pfam" id="PF16177">
    <property type="entry name" value="ACAS_N"/>
    <property type="match status" value="1"/>
</dbReference>
<dbReference type="STRING" id="644295.Metev_0523"/>
<proteinExistence type="inferred from homology"/>
<dbReference type="InterPro" id="IPR042099">
    <property type="entry name" value="ANL_N_sf"/>
</dbReference>
<organism evidence="9 10">
    <name type="scientific">Methanohalobium evestigatum (strain ATCC BAA-1072 / DSM 3721 / NBRC 107634 / OCM 161 / Z-7303)</name>
    <dbReference type="NCBI Taxonomy" id="644295"/>
    <lineage>
        <taxon>Archaea</taxon>
        <taxon>Methanobacteriati</taxon>
        <taxon>Methanobacteriota</taxon>
        <taxon>Stenosarchaea group</taxon>
        <taxon>Methanomicrobia</taxon>
        <taxon>Methanosarcinales</taxon>
        <taxon>Methanosarcinaceae</taxon>
        <taxon>Methanohalobium</taxon>
    </lineage>
</organism>
<feature type="binding site" evidence="5">
    <location>
        <begin position="196"/>
        <end position="199"/>
    </location>
    <ligand>
        <name>CoA</name>
        <dbReference type="ChEBI" id="CHEBI:57287"/>
    </ligand>
</feature>
<dbReference type="PANTHER" id="PTHR24095:SF14">
    <property type="entry name" value="ACETYL-COENZYME A SYNTHETASE 1"/>
    <property type="match status" value="1"/>
</dbReference>
<comment type="caution">
    <text evidence="5">Lacks conserved residue(s) required for the propagation of feature annotation.</text>
</comment>
<evidence type="ECO:0000259" key="8">
    <source>
        <dbReference type="Pfam" id="PF16177"/>
    </source>
</evidence>
<dbReference type="GO" id="GO:0019427">
    <property type="term" value="P:acetyl-CoA biosynthetic process from acetate"/>
    <property type="evidence" value="ECO:0007669"/>
    <property type="project" value="UniProtKB-UniRule"/>
</dbReference>
<dbReference type="NCBIfam" id="NF001208">
    <property type="entry name" value="PRK00174.1"/>
    <property type="match status" value="1"/>
</dbReference>
<dbReference type="CDD" id="cd05966">
    <property type="entry name" value="ACS"/>
    <property type="match status" value="1"/>
</dbReference>
<name>D7E893_METEZ</name>
<dbReference type="Proteomes" id="UP000000391">
    <property type="component" value="Chromosome"/>
</dbReference>
<keyword evidence="3 5" id="KW-0547">Nucleotide-binding</keyword>
<dbReference type="GO" id="GO:0005524">
    <property type="term" value="F:ATP binding"/>
    <property type="evidence" value="ECO:0007669"/>
    <property type="project" value="UniProtKB-KW"/>
</dbReference>
<feature type="domain" description="Acetyl-coenzyme A synthetase N-terminal" evidence="8">
    <location>
        <begin position="36"/>
        <end position="87"/>
    </location>
</feature>
<dbReference type="EC" id="6.2.1.1" evidence="5"/>
<dbReference type="NCBIfam" id="TIGR02188">
    <property type="entry name" value="Ac_CoA_lig_AcsA"/>
    <property type="match status" value="1"/>
</dbReference>
<keyword evidence="10" id="KW-1185">Reference proteome</keyword>
<dbReference type="HAMAP" id="MF_01123">
    <property type="entry name" value="Ac_CoA_synth"/>
    <property type="match status" value="1"/>
</dbReference>
<evidence type="ECO:0000259" key="7">
    <source>
        <dbReference type="Pfam" id="PF13193"/>
    </source>
</evidence>
<keyword evidence="2 5" id="KW-0436">Ligase</keyword>
<keyword evidence="5" id="KW-0460">Magnesium</keyword>
<evidence type="ECO:0000256" key="5">
    <source>
        <dbReference type="HAMAP-Rule" id="MF_01123"/>
    </source>
</evidence>
<dbReference type="PANTHER" id="PTHR24095">
    <property type="entry name" value="ACETYL-COENZYME A SYNTHETASE"/>
    <property type="match status" value="1"/>
</dbReference>
<feature type="binding site" evidence="5">
    <location>
        <position position="314"/>
    </location>
    <ligand>
        <name>CoA</name>
        <dbReference type="ChEBI" id="CHEBI:57287"/>
    </ligand>
</feature>
<feature type="binding site" evidence="5">
    <location>
        <position position="504"/>
    </location>
    <ligand>
        <name>ATP</name>
        <dbReference type="ChEBI" id="CHEBI:30616"/>
    </ligand>
</feature>
<evidence type="ECO:0000256" key="3">
    <source>
        <dbReference type="ARBA" id="ARBA00022741"/>
    </source>
</evidence>
<dbReference type="GO" id="GO:0046872">
    <property type="term" value="F:metal ion binding"/>
    <property type="evidence" value="ECO:0007669"/>
    <property type="project" value="UniProtKB-KW"/>
</dbReference>
<dbReference type="AlphaFoldDB" id="D7E893"/>
<comment type="cofactor">
    <cofactor evidence="5">
        <name>Mg(2+)</name>
        <dbReference type="ChEBI" id="CHEBI:18420"/>
    </cofactor>
</comment>
<dbReference type="InterPro" id="IPR011904">
    <property type="entry name" value="Ac_CoA_lig"/>
</dbReference>
<keyword evidence="5" id="KW-0007">Acetylation</keyword>
<keyword evidence="4 5" id="KW-0067">ATP-binding</keyword>
<dbReference type="PROSITE" id="PS00455">
    <property type="entry name" value="AMP_BINDING"/>
    <property type="match status" value="1"/>
</dbReference>
<sequence>MGAWIMEETIESKLEEYELINPPEDFVKQANINDPEVYKRAEDNPEKFWEELAEHIDWFEKWKRVLGWEPPHAKWFVGGKLNASYNCIDRHINKRGEKTAILWEGEKGDIRKYTYNELLEATSRFANALKNQGVEKGDIVTIYMPMIPEAVIAMLACARIGAPHSVVFAGFSADALADRINNAESKYVITTDGYYRRGKILEHKNKTDEGISKAETVEKVIVVNHLDNEIEIKPGRDVWWHEIIESADSTCEPEKMDSEDMLFLMYTSGTTGSPKGIVHTTGGYMVGTHVTANWVFDLKEDDIYWCSADVGWITGHSYIVYGPLSNGSTIFMYEGAPDYPDKDRFWEMIEKHKITIFYTAPTAVRAFMKWGSEWPEKHDLSSLRLLGTVGEPINPDPWWWYYKNIGYEKCPIVDTWWQTETGMILITPLPGITPMKPGSPTNPFPGIKASVLDDEGNKIEPGHGGYLAIERPWPSMIRTVYGDEERFINTYWSKWGPDKYMTEDAARLDNDNYFWILGRVDDVINVAGHRLGTMELESALESHPDVVEAAVEGIKDEIKGEAVFGYVILSSGSKEDEKLKQELRDKIVKDIGPIAKPKGIVFTDDLPKTRSGKIMRRILKAITNNKDEGDTSTLQNPEIVDELKRKVKELDVN</sequence>